<feature type="domain" description="Transposon Tn7 transposition protein TnsD C-terminal" evidence="2">
    <location>
        <begin position="200"/>
        <end position="303"/>
    </location>
</feature>
<dbReference type="InterPro" id="IPR032750">
    <property type="entry name" value="TnsD_C"/>
</dbReference>
<sequence length="512" mass="60153">MHNFPPPHPDELLYSTLARASVYHGITSPKQLLDAVFGNRYVIATLDLPSHITNIAYLLRNTKQYSTDNLIRQHTLFSLYAPFVPKNIRDKAIELMHGKTNGALHTMLGVAASRIKAVQNFQACPKCIEIQLIKYGEAFWKRDWFIPNLPICIEHGSSLSIYKEKPSDSRHHFQPFIESHFSIESVGSVFSQDLIISAPIQQLLNLFSYPSISFDQWTHFYYGLAQDSGYARGQHIKHDQILELFLQYWGQEYLQAKNLLCHQNEENSWLKNIFRKHRKSFSFFEHLLVWQTFLSREKLENIFHHAQHIQPVFIVKTTTIENDLDIVKCAEYRKKWQQLVRKNGIKVSRSISNGGAIYAWLYRHDYKWLQQYNSKHQVVRSPLNTRVDWHNRDREYAKVLLRLAHQFKDDLSPTPRRSRNWYLMQLPQHSSIEHNLSKLPLVRCFLVKYVESITEYQLRRVCVAVKILSSDFQPLHLWRVFRLAGLSKERITPDAARILKLSGFFNTHDGKN</sequence>
<dbReference type="AlphaFoldDB" id="A0A857IFT5"/>
<evidence type="ECO:0000313" key="4">
    <source>
        <dbReference type="Proteomes" id="UP000463868"/>
    </source>
</evidence>
<name>A0A857IFT5_ACIHA</name>
<accession>A0A857IFT5</accession>
<organism evidence="3 4">
    <name type="scientific">Acinetobacter haemolyticus</name>
    <dbReference type="NCBI Taxonomy" id="29430"/>
    <lineage>
        <taxon>Bacteria</taxon>
        <taxon>Pseudomonadati</taxon>
        <taxon>Pseudomonadota</taxon>
        <taxon>Gammaproteobacteria</taxon>
        <taxon>Moraxellales</taxon>
        <taxon>Moraxellaceae</taxon>
        <taxon>Acinetobacter</taxon>
    </lineage>
</organism>
<evidence type="ECO:0000259" key="2">
    <source>
        <dbReference type="Pfam" id="PF15978"/>
    </source>
</evidence>
<gene>
    <name evidence="3" type="ORF">AhaeAN43_00385</name>
</gene>
<feature type="domain" description="TniQ" evidence="1">
    <location>
        <begin position="4"/>
        <end position="159"/>
    </location>
</feature>
<dbReference type="Proteomes" id="UP000463868">
    <property type="component" value="Chromosome"/>
</dbReference>
<dbReference type="EMBL" id="CP031976">
    <property type="protein sequence ID" value="QHI11949.1"/>
    <property type="molecule type" value="Genomic_DNA"/>
</dbReference>
<evidence type="ECO:0000313" key="3">
    <source>
        <dbReference type="EMBL" id="QHI11949.1"/>
    </source>
</evidence>
<dbReference type="InterPro" id="IPR009492">
    <property type="entry name" value="TniQ"/>
</dbReference>
<reference evidence="3 4" key="1">
    <citation type="submission" date="2018-08" db="EMBL/GenBank/DDBJ databases">
        <title>Analysis of the genomic diversity of Mexican Acinetobacter haemolyticus clinical isolates.</title>
        <authorList>
            <person name="Castro-Jaimes S."/>
            <person name="Cevallos M.A."/>
        </authorList>
    </citation>
    <scope>NUCLEOTIDE SEQUENCE [LARGE SCALE GENOMIC DNA]</scope>
    <source>
        <strain evidence="3 4">AN43</strain>
    </source>
</reference>
<feature type="domain" description="Transposon Tn7 transposition protein TnsD C-terminal" evidence="2">
    <location>
        <begin position="329"/>
        <end position="445"/>
    </location>
</feature>
<protein>
    <submittedName>
        <fullName evidence="3">Transposase</fullName>
    </submittedName>
</protein>
<dbReference type="Pfam" id="PF06527">
    <property type="entry name" value="TniQ"/>
    <property type="match status" value="1"/>
</dbReference>
<proteinExistence type="predicted"/>
<dbReference type="RefSeq" id="WP_005088765.1">
    <property type="nucleotide sequence ID" value="NZ_CP031972.1"/>
</dbReference>
<evidence type="ECO:0000259" key="1">
    <source>
        <dbReference type="Pfam" id="PF06527"/>
    </source>
</evidence>
<dbReference type="Pfam" id="PF15978">
    <property type="entry name" value="TnsD"/>
    <property type="match status" value="2"/>
</dbReference>